<dbReference type="Gene3D" id="3.60.21.10">
    <property type="match status" value="1"/>
</dbReference>
<name>A0A8I0A526_9CLOT</name>
<reference evidence="2" key="1">
    <citation type="submission" date="2020-08" db="EMBL/GenBank/DDBJ databases">
        <title>Genome public.</title>
        <authorList>
            <person name="Liu C."/>
            <person name="Sun Q."/>
        </authorList>
    </citation>
    <scope>NUCLEOTIDE SEQUENCE</scope>
    <source>
        <strain evidence="2">NSJ-42</strain>
    </source>
</reference>
<protein>
    <submittedName>
        <fullName evidence="2">Metallophosphoesterase</fullName>
    </submittedName>
</protein>
<evidence type="ECO:0000313" key="2">
    <source>
        <dbReference type="EMBL" id="MBC5639240.1"/>
    </source>
</evidence>
<feature type="domain" description="Calcineurin-like phosphoesterase" evidence="1">
    <location>
        <begin position="1"/>
        <end position="209"/>
    </location>
</feature>
<dbReference type="EMBL" id="JACOOQ010000002">
    <property type="protein sequence ID" value="MBC5639240.1"/>
    <property type="molecule type" value="Genomic_DNA"/>
</dbReference>
<dbReference type="InterPro" id="IPR029052">
    <property type="entry name" value="Metallo-depent_PP-like"/>
</dbReference>
<dbReference type="Proteomes" id="UP000662088">
    <property type="component" value="Unassembled WGS sequence"/>
</dbReference>
<comment type="caution">
    <text evidence="2">The sequence shown here is derived from an EMBL/GenBank/DDBJ whole genome shotgun (WGS) entry which is preliminary data.</text>
</comment>
<keyword evidence="3" id="KW-1185">Reference proteome</keyword>
<dbReference type="SUPFAM" id="SSF56300">
    <property type="entry name" value="Metallo-dependent phosphatases"/>
    <property type="match status" value="1"/>
</dbReference>
<evidence type="ECO:0000259" key="1">
    <source>
        <dbReference type="Pfam" id="PF00149"/>
    </source>
</evidence>
<sequence length="283" mass="32397">MKFIIFGDTKGKDNGINKKVLNNLLKSSKKYAPSPDFIVICGDSIAGSKDTNILKLQLEDFNSTINKHYPNTQLLPVIGDNEVNTNPTDNRFEKIFASIYDNMIPESNYLKEYNKTIYFLDFSNIRIIVLNSFHYGEIQKVSERVLHWLKEITTDCNKKKLLFIHSPLFPTGAHLGDCLDLYAADRDNLLLTIEECNIDAVFCGHEHNYSRRLINKTNNLKDLYQIITGGGGEKLRDKYKSKKGVIVAPIAEYHYLIADSYDDYIKITSINIKGKILDQFIIE</sequence>
<dbReference type="PANTHER" id="PTHR43143:SF1">
    <property type="entry name" value="SERINE_THREONINE-PROTEIN PHOSPHATASE CPPED1"/>
    <property type="match status" value="1"/>
</dbReference>
<dbReference type="RefSeq" id="WP_186834575.1">
    <property type="nucleotide sequence ID" value="NZ_JACOOQ010000002.1"/>
</dbReference>
<dbReference type="InterPro" id="IPR004843">
    <property type="entry name" value="Calcineurin-like_PHP"/>
</dbReference>
<dbReference type="PANTHER" id="PTHR43143">
    <property type="entry name" value="METALLOPHOSPHOESTERASE, CALCINEURIN SUPERFAMILY"/>
    <property type="match status" value="1"/>
</dbReference>
<proteinExistence type="predicted"/>
<accession>A0A8I0A526</accession>
<dbReference type="AlphaFoldDB" id="A0A8I0A526"/>
<organism evidence="2 3">
    <name type="scientific">Clostridium lentum</name>
    <dbReference type="NCBI Taxonomy" id="2763037"/>
    <lineage>
        <taxon>Bacteria</taxon>
        <taxon>Bacillati</taxon>
        <taxon>Bacillota</taxon>
        <taxon>Clostridia</taxon>
        <taxon>Eubacteriales</taxon>
        <taxon>Clostridiaceae</taxon>
        <taxon>Clostridium</taxon>
    </lineage>
</organism>
<dbReference type="InterPro" id="IPR051918">
    <property type="entry name" value="STPP_CPPED1"/>
</dbReference>
<dbReference type="Pfam" id="PF00149">
    <property type="entry name" value="Metallophos"/>
    <property type="match status" value="1"/>
</dbReference>
<dbReference type="GO" id="GO:0016787">
    <property type="term" value="F:hydrolase activity"/>
    <property type="evidence" value="ECO:0007669"/>
    <property type="project" value="InterPro"/>
</dbReference>
<gene>
    <name evidence="2" type="ORF">H8R92_02095</name>
</gene>
<evidence type="ECO:0000313" key="3">
    <source>
        <dbReference type="Proteomes" id="UP000662088"/>
    </source>
</evidence>